<sequence>MAVTRENSGTAGAADVLVSPDVKGGGGGAGGRRFRGKNKRPAWRRAEGAPVSVIRLPVEVSDAAVRARVERLFCAAWSLKRALQHDARARVEAYWAGSHRRAAEAKAWRSELGLTRAGLERAAYAHLESSGHLTHHLSKALGMHLADEVWAGVDRHLFADAAGKRAGRPRVGSWWGFTRIPGRARSHTRERKWETFRLAGTLAGHLAAYGSPAMTTRTSGQTTVVAAAASAADLVGRASEFTVADALAMGAGSAVLAQPRRLPAPAGPSGSASSGRRISWWDHTGPLSVVYTSAGAPDLVLPVRLPQGSGRWPYVAHFLDRPHLWHKIDLVRRRKASAPGGWTYEAHLLILDAGYASAATRARRTRAAQLERRAGVDGNVSNLAVVSAPAHLPTPPPGSPPPGRPDTATGADTSGDAGTDSGTGGRTDVGGGQVAATLLTLSEQETARLARERRKAKGRARALERSRRATNPGRYHPSARQQARAERRAGKGLPARQVNLPKGPRVATKAGVAKNAYRSDTLSRGYHQIRARHAQAARGFTEARQDRARRAAAQIVETHGANLVIEDCDLRTWTRLWGAAVARFTPGMLTAALAREATACGGAVLRAATTPTAMSQHCLCGSLVTKTLSVRMHHCDQCGLSAPRDLVSAALASCVTLTDPSDPATARVDYTRAAQLIETYTIPGLQEVLSASTASCPPPAPPAGTDHAAATTPVAPARRSAGEYGTPTPDEPPGPGTTPDRRTRNPDYPHLRDSS</sequence>
<feature type="compositionally biased region" description="Low complexity" evidence="1">
    <location>
        <begin position="703"/>
        <end position="719"/>
    </location>
</feature>
<dbReference type="RefSeq" id="WP_219534808.1">
    <property type="nucleotide sequence ID" value="NZ_JAHKRM010000023.1"/>
</dbReference>
<feature type="compositionally biased region" description="Pro residues" evidence="1">
    <location>
        <begin position="392"/>
        <end position="404"/>
    </location>
</feature>
<gene>
    <name evidence="2" type="ORF">ACFSJ0_09980</name>
</gene>
<reference evidence="3" key="1">
    <citation type="journal article" date="2019" name="Int. J. Syst. Evol. Microbiol.">
        <title>The Global Catalogue of Microorganisms (GCM) 10K type strain sequencing project: providing services to taxonomists for standard genome sequencing and annotation.</title>
        <authorList>
            <consortium name="The Broad Institute Genomics Platform"/>
            <consortium name="The Broad Institute Genome Sequencing Center for Infectious Disease"/>
            <person name="Wu L."/>
            <person name="Ma J."/>
        </authorList>
    </citation>
    <scope>NUCLEOTIDE SEQUENCE [LARGE SCALE GENOMIC DNA]</scope>
    <source>
        <strain evidence="3">CGMCC 1.15399</strain>
    </source>
</reference>
<evidence type="ECO:0000313" key="2">
    <source>
        <dbReference type="EMBL" id="MFD1537363.1"/>
    </source>
</evidence>
<evidence type="ECO:0000256" key="1">
    <source>
        <dbReference type="SAM" id="MobiDB-lite"/>
    </source>
</evidence>
<feature type="region of interest" description="Disordered" evidence="1">
    <location>
        <begin position="1"/>
        <end position="41"/>
    </location>
</feature>
<evidence type="ECO:0008006" key="4">
    <source>
        <dbReference type="Google" id="ProtNLM"/>
    </source>
</evidence>
<feature type="compositionally biased region" description="Basic residues" evidence="1">
    <location>
        <begin position="32"/>
        <end position="41"/>
    </location>
</feature>
<protein>
    <recommendedName>
        <fullName evidence="4">Transposase</fullName>
    </recommendedName>
</protein>
<accession>A0ABW4G3S0</accession>
<feature type="region of interest" description="Disordered" evidence="1">
    <location>
        <begin position="388"/>
        <end position="431"/>
    </location>
</feature>
<feature type="compositionally biased region" description="Polar residues" evidence="1">
    <location>
        <begin position="1"/>
        <end position="10"/>
    </location>
</feature>
<dbReference type="EMBL" id="JBHUCM010000010">
    <property type="protein sequence ID" value="MFD1537363.1"/>
    <property type="molecule type" value="Genomic_DNA"/>
</dbReference>
<feature type="compositionally biased region" description="Low complexity" evidence="1">
    <location>
        <begin position="405"/>
        <end position="420"/>
    </location>
</feature>
<organism evidence="2 3">
    <name type="scientific">Nonomuraea guangzhouensis</name>
    <dbReference type="NCBI Taxonomy" id="1291555"/>
    <lineage>
        <taxon>Bacteria</taxon>
        <taxon>Bacillati</taxon>
        <taxon>Actinomycetota</taxon>
        <taxon>Actinomycetes</taxon>
        <taxon>Streptosporangiales</taxon>
        <taxon>Streptosporangiaceae</taxon>
        <taxon>Nonomuraea</taxon>
    </lineage>
</organism>
<proteinExistence type="predicted"/>
<keyword evidence="3" id="KW-1185">Reference proteome</keyword>
<feature type="compositionally biased region" description="Basic residues" evidence="1">
    <location>
        <begin position="451"/>
        <end position="460"/>
    </location>
</feature>
<feature type="compositionally biased region" description="Basic and acidic residues" evidence="1">
    <location>
        <begin position="739"/>
        <end position="755"/>
    </location>
</feature>
<comment type="caution">
    <text evidence="2">The sequence shown here is derived from an EMBL/GenBank/DDBJ whole genome shotgun (WGS) entry which is preliminary data.</text>
</comment>
<feature type="region of interest" description="Disordered" evidence="1">
    <location>
        <begin position="692"/>
        <end position="755"/>
    </location>
</feature>
<name>A0ABW4G3S0_9ACTN</name>
<feature type="compositionally biased region" description="Gly residues" evidence="1">
    <location>
        <begin position="421"/>
        <end position="431"/>
    </location>
</feature>
<dbReference type="Proteomes" id="UP001597097">
    <property type="component" value="Unassembled WGS sequence"/>
</dbReference>
<evidence type="ECO:0000313" key="3">
    <source>
        <dbReference type="Proteomes" id="UP001597097"/>
    </source>
</evidence>
<feature type="region of interest" description="Disordered" evidence="1">
    <location>
        <begin position="445"/>
        <end position="505"/>
    </location>
</feature>